<dbReference type="Pfam" id="PF00430">
    <property type="entry name" value="ATP-synt_B"/>
    <property type="match status" value="1"/>
</dbReference>
<proteinExistence type="inferred from homology"/>
<evidence type="ECO:0000256" key="14">
    <source>
        <dbReference type="ARBA" id="ARBA00037847"/>
    </source>
</evidence>
<evidence type="ECO:0000256" key="15">
    <source>
        <dbReference type="HAMAP-Rule" id="MF_01398"/>
    </source>
</evidence>
<dbReference type="Gene3D" id="1.20.5.620">
    <property type="entry name" value="F1F0 ATP synthase subunit B, membrane domain"/>
    <property type="match status" value="1"/>
</dbReference>
<evidence type="ECO:0000256" key="9">
    <source>
        <dbReference type="ARBA" id="ARBA00023136"/>
    </source>
</evidence>
<keyword evidence="4 15" id="KW-0138">CF(0)</keyword>
<dbReference type="InterPro" id="IPR028987">
    <property type="entry name" value="ATP_synth_B-like_membr_sf"/>
</dbReference>
<dbReference type="InterPro" id="IPR005864">
    <property type="entry name" value="ATP_synth_F0_bsu_bac"/>
</dbReference>
<dbReference type="NCBIfam" id="TIGR01144">
    <property type="entry name" value="ATP_synt_b"/>
    <property type="match status" value="1"/>
</dbReference>
<sequence length="156" mass="17172">MNLNATLIAQIVVFMILWWFTMKFVWPPITKALDERATKIADGLAAADKAKSELASANQRVQQELAQSREDIAKRIADAEKRGNTLVEDAKSRAAAEAAKIVADAKAEADQLVVRAREALREQVATLAVKGAEQILQREVSPQVHADLLSRLKTEL</sequence>
<dbReference type="GO" id="GO:0016787">
    <property type="term" value="F:hydrolase activity"/>
    <property type="evidence" value="ECO:0007669"/>
    <property type="project" value="UniProtKB-KW"/>
</dbReference>
<keyword evidence="9 15" id="KW-0472">Membrane</keyword>
<keyword evidence="5 15" id="KW-0812">Transmembrane</keyword>
<evidence type="ECO:0000313" key="19">
    <source>
        <dbReference type="Proteomes" id="UP000269265"/>
    </source>
</evidence>
<comment type="subcellular location">
    <subcellularLocation>
        <location evidence="15">Cell membrane</location>
        <topology evidence="15">Single-pass membrane protein</topology>
    </subcellularLocation>
    <subcellularLocation>
        <location evidence="14">Endomembrane system</location>
        <topology evidence="14">Single-pass membrane protein</topology>
    </subcellularLocation>
</comment>
<name>A0A3R8TWA1_9BURK</name>
<evidence type="ECO:0000313" key="18">
    <source>
        <dbReference type="EMBL" id="RRS06191.1"/>
    </source>
</evidence>
<dbReference type="HAMAP" id="MF_01398">
    <property type="entry name" value="ATP_synth_b_bprime"/>
    <property type="match status" value="1"/>
</dbReference>
<comment type="subunit">
    <text evidence="13">F-type ATPases have 2 components, F(1) - the catalytic core - and F(0) - the membrane proton channel. F(1) has five subunits: alpha(3), beta(3), gamma(1), delta(1), epsilon(1). F(0) has four main subunits: a(1), b(2) and c(10-14). The alpha and beta chains form an alternating ring which encloses part of the gamma chain. F(1) is attached to F(0) by a central stalk formed by the gamma and epsilon chains, while a peripheral stalk is formed by the delta and b chains.</text>
</comment>
<keyword evidence="6 15" id="KW-0375">Hydrogen ion transport</keyword>
<dbReference type="AlphaFoldDB" id="A0A3R8TWA1"/>
<keyword evidence="10 15" id="KW-0066">ATP synthesis</keyword>
<comment type="caution">
    <text evidence="18">The sequence shown here is derived from an EMBL/GenBank/DDBJ whole genome shotgun (WGS) entry which is preliminary data.</text>
</comment>
<evidence type="ECO:0000256" key="16">
    <source>
        <dbReference type="RuleBase" id="RU003848"/>
    </source>
</evidence>
<dbReference type="InterPro" id="IPR050059">
    <property type="entry name" value="ATP_synthase_B_chain"/>
</dbReference>
<protein>
    <recommendedName>
        <fullName evidence="15">ATP synthase subunit b</fullName>
    </recommendedName>
    <alternativeName>
        <fullName evidence="15">ATP synthase F(0) sector subunit b</fullName>
    </alternativeName>
    <alternativeName>
        <fullName evidence="15">ATPase subunit I</fullName>
    </alternativeName>
    <alternativeName>
        <fullName evidence="15">F-type ATPase subunit b</fullName>
        <shortName evidence="15">F-ATPase subunit b</shortName>
    </alternativeName>
</protein>
<evidence type="ECO:0000256" key="13">
    <source>
        <dbReference type="ARBA" id="ARBA00026054"/>
    </source>
</evidence>
<feature type="transmembrane region" description="Helical" evidence="15">
    <location>
        <begin position="6"/>
        <end position="26"/>
    </location>
</feature>
<dbReference type="InterPro" id="IPR002146">
    <property type="entry name" value="ATP_synth_b/b'su_bac/chlpt"/>
</dbReference>
<dbReference type="SUPFAM" id="SSF81573">
    <property type="entry name" value="F1F0 ATP synthase subunit B, membrane domain"/>
    <property type="match status" value="1"/>
</dbReference>
<organism evidence="18 19">
    <name type="scientific">Aquabacterium soli</name>
    <dbReference type="NCBI Taxonomy" id="2493092"/>
    <lineage>
        <taxon>Bacteria</taxon>
        <taxon>Pseudomonadati</taxon>
        <taxon>Pseudomonadota</taxon>
        <taxon>Betaproteobacteria</taxon>
        <taxon>Burkholderiales</taxon>
        <taxon>Aquabacterium</taxon>
    </lineage>
</organism>
<reference evidence="18 19" key="1">
    <citation type="submission" date="2018-12" db="EMBL/GenBank/DDBJ databases">
        <title>The whole draft genome of Aquabacterium sp. SJQ9.</title>
        <authorList>
            <person name="Sun L."/>
            <person name="Gao X."/>
            <person name="Chen W."/>
            <person name="Huang K."/>
        </authorList>
    </citation>
    <scope>NUCLEOTIDE SEQUENCE [LARGE SCALE GENOMIC DNA]</scope>
    <source>
        <strain evidence="18 19">SJQ9</strain>
    </source>
</reference>
<evidence type="ECO:0000256" key="12">
    <source>
        <dbReference type="ARBA" id="ARBA00025614"/>
    </source>
</evidence>
<evidence type="ECO:0000256" key="7">
    <source>
        <dbReference type="ARBA" id="ARBA00022989"/>
    </source>
</evidence>
<comment type="function">
    <text evidence="12">Component of the F(0) channel, it forms part of the peripheral stalk, linking F(1) to F(0). The b'-subunit is a diverged and duplicated form of b found in plants and photosynthetic bacteria.</text>
</comment>
<keyword evidence="18" id="KW-0378">Hydrolase</keyword>
<dbReference type="EMBL" id="RSED01000001">
    <property type="protein sequence ID" value="RRS06191.1"/>
    <property type="molecule type" value="Genomic_DNA"/>
</dbReference>
<feature type="coiled-coil region" evidence="17">
    <location>
        <begin position="44"/>
        <end position="122"/>
    </location>
</feature>
<dbReference type="OrthoDB" id="9788020at2"/>
<evidence type="ECO:0000256" key="2">
    <source>
        <dbReference type="ARBA" id="ARBA00022448"/>
    </source>
</evidence>
<evidence type="ECO:0000256" key="1">
    <source>
        <dbReference type="ARBA" id="ARBA00005513"/>
    </source>
</evidence>
<evidence type="ECO:0000256" key="17">
    <source>
        <dbReference type="SAM" id="Coils"/>
    </source>
</evidence>
<keyword evidence="19" id="KW-1185">Reference proteome</keyword>
<comment type="subunit">
    <text evidence="15">F-type ATPases have 2 components, F(1) - the catalytic core - and F(0) - the membrane proton channel. F(1) has five subunits: alpha(3), beta(3), gamma(1), delta(1), epsilon(1). F(0) has three main subunits: a(1), b(2) and c(10-14). The alpha and beta chains form an alternating ring which encloses part of the gamma chain. F(1) is attached to F(0) by a central stalk formed by the gamma and epsilon chains, while a peripheral stalk is formed by the delta and b chains.</text>
</comment>
<dbReference type="GO" id="GO:0045259">
    <property type="term" value="C:proton-transporting ATP synthase complex"/>
    <property type="evidence" value="ECO:0007669"/>
    <property type="project" value="UniProtKB-KW"/>
</dbReference>
<dbReference type="NCBIfam" id="NF004411">
    <property type="entry name" value="PRK05759.1-2"/>
    <property type="match status" value="1"/>
</dbReference>
<dbReference type="GO" id="GO:0046933">
    <property type="term" value="F:proton-transporting ATP synthase activity, rotational mechanism"/>
    <property type="evidence" value="ECO:0007669"/>
    <property type="project" value="UniProtKB-UniRule"/>
</dbReference>
<evidence type="ECO:0000256" key="4">
    <source>
        <dbReference type="ARBA" id="ARBA00022547"/>
    </source>
</evidence>
<evidence type="ECO:0000256" key="10">
    <source>
        <dbReference type="ARBA" id="ARBA00023310"/>
    </source>
</evidence>
<keyword evidence="2 15" id="KW-0813">Transport</keyword>
<dbReference type="PANTHER" id="PTHR33445">
    <property type="entry name" value="ATP SYNTHASE SUBUNIT B', CHLOROPLASTIC"/>
    <property type="match status" value="1"/>
</dbReference>
<keyword evidence="7 15" id="KW-1133">Transmembrane helix</keyword>
<comment type="similarity">
    <text evidence="1 15 16">Belongs to the ATPase B chain family.</text>
</comment>
<dbReference type="GO" id="GO:0046961">
    <property type="term" value="F:proton-transporting ATPase activity, rotational mechanism"/>
    <property type="evidence" value="ECO:0007669"/>
    <property type="project" value="TreeGrafter"/>
</dbReference>
<dbReference type="CDD" id="cd06503">
    <property type="entry name" value="ATP-synt_Fo_b"/>
    <property type="match status" value="1"/>
</dbReference>
<evidence type="ECO:0000256" key="3">
    <source>
        <dbReference type="ARBA" id="ARBA00022475"/>
    </source>
</evidence>
<evidence type="ECO:0000256" key="8">
    <source>
        <dbReference type="ARBA" id="ARBA00023065"/>
    </source>
</evidence>
<accession>A0A3R8TWA1</accession>
<evidence type="ECO:0000256" key="6">
    <source>
        <dbReference type="ARBA" id="ARBA00022781"/>
    </source>
</evidence>
<gene>
    <name evidence="15" type="primary">atpF</name>
    <name evidence="18" type="ORF">EIP75_00935</name>
</gene>
<dbReference type="RefSeq" id="WP_125241334.1">
    <property type="nucleotide sequence ID" value="NZ_RSED01000001.1"/>
</dbReference>
<dbReference type="PANTHER" id="PTHR33445:SF1">
    <property type="entry name" value="ATP SYNTHASE SUBUNIT B"/>
    <property type="match status" value="1"/>
</dbReference>
<evidence type="ECO:0000256" key="11">
    <source>
        <dbReference type="ARBA" id="ARBA00025198"/>
    </source>
</evidence>
<keyword evidence="17" id="KW-0175">Coiled coil</keyword>
<keyword evidence="8 15" id="KW-0406">Ion transport</keyword>
<keyword evidence="3 15" id="KW-1003">Cell membrane</keyword>
<evidence type="ECO:0000256" key="5">
    <source>
        <dbReference type="ARBA" id="ARBA00022692"/>
    </source>
</evidence>
<dbReference type="GO" id="GO:0005886">
    <property type="term" value="C:plasma membrane"/>
    <property type="evidence" value="ECO:0007669"/>
    <property type="project" value="UniProtKB-SubCell"/>
</dbReference>
<dbReference type="Proteomes" id="UP000269265">
    <property type="component" value="Unassembled WGS sequence"/>
</dbReference>
<comment type="function">
    <text evidence="11 15">F(1)F(0) ATP synthase produces ATP from ADP in the presence of a proton or sodium gradient. F-type ATPases consist of two structural domains, F(1) containing the extramembraneous catalytic core and F(0) containing the membrane proton channel, linked together by a central stalk and a peripheral stalk. During catalysis, ATP synthesis in the catalytic domain of F(1) is coupled via a rotary mechanism of the central stalk subunits to proton translocation.</text>
</comment>
<dbReference type="GO" id="GO:0012505">
    <property type="term" value="C:endomembrane system"/>
    <property type="evidence" value="ECO:0007669"/>
    <property type="project" value="UniProtKB-SubCell"/>
</dbReference>